<dbReference type="RefSeq" id="WP_200759005.1">
    <property type="nucleotide sequence ID" value="NZ_AP023366.1"/>
</dbReference>
<keyword evidence="2" id="KW-1185">Reference proteome</keyword>
<dbReference type="Proteomes" id="UP000593802">
    <property type="component" value="Chromosome"/>
</dbReference>
<dbReference type="AlphaFoldDB" id="A0A7I8DEB8"/>
<sequence>MSIKVFVEYKVKPERREEYLNSLPQLRQKLESSGALNVRFFAGTDQPLLYVEEFFVSGMEQYETMKQARISQADDFWVEQSKHVEGGLQKIHIWAFSEIETENRK</sequence>
<reference evidence="1 2" key="1">
    <citation type="submission" date="2020-08" db="EMBL/GenBank/DDBJ databases">
        <title>Complete Genome Sequence of Effusibacillus dendaii Strain skT53, Isolated from Farmland soil.</title>
        <authorList>
            <person name="Konishi T."/>
            <person name="Kawasaki H."/>
        </authorList>
    </citation>
    <scope>NUCLEOTIDE SEQUENCE [LARGE SCALE GENOMIC DNA]</scope>
    <source>
        <strain evidence="2">skT53</strain>
    </source>
</reference>
<evidence type="ECO:0000313" key="2">
    <source>
        <dbReference type="Proteomes" id="UP000593802"/>
    </source>
</evidence>
<dbReference type="EMBL" id="AP023366">
    <property type="protein sequence ID" value="BCJ88387.1"/>
    <property type="molecule type" value="Genomic_DNA"/>
</dbReference>
<organism evidence="1 2">
    <name type="scientific">Effusibacillus dendaii</name>
    <dbReference type="NCBI Taxonomy" id="2743772"/>
    <lineage>
        <taxon>Bacteria</taxon>
        <taxon>Bacillati</taxon>
        <taxon>Bacillota</taxon>
        <taxon>Bacilli</taxon>
        <taxon>Bacillales</taxon>
        <taxon>Alicyclobacillaceae</taxon>
        <taxon>Effusibacillus</taxon>
    </lineage>
</organism>
<name>A0A7I8DEB8_9BACL</name>
<protein>
    <recommendedName>
        <fullName evidence="3">NIPSNAP domain-containing protein</fullName>
    </recommendedName>
</protein>
<proteinExistence type="predicted"/>
<evidence type="ECO:0008006" key="3">
    <source>
        <dbReference type="Google" id="ProtNLM"/>
    </source>
</evidence>
<evidence type="ECO:0000313" key="1">
    <source>
        <dbReference type="EMBL" id="BCJ88387.1"/>
    </source>
</evidence>
<gene>
    <name evidence="1" type="ORF">skT53_33720</name>
</gene>
<accession>A0A7I8DEB8</accession>
<dbReference type="KEGG" id="eff:skT53_33720"/>